<evidence type="ECO:0000313" key="3">
    <source>
        <dbReference type="EMBL" id="URN17554.1"/>
    </source>
</evidence>
<dbReference type="Proteomes" id="UP001056383">
    <property type="component" value="Chromosome"/>
</dbReference>
<evidence type="ECO:0000256" key="2">
    <source>
        <dbReference type="SAM" id="SignalP"/>
    </source>
</evidence>
<dbReference type="EMBL" id="CP095474">
    <property type="protein sequence ID" value="URN17554.1"/>
    <property type="molecule type" value="Genomic_DNA"/>
</dbReference>
<dbReference type="Gene3D" id="2.60.270.50">
    <property type="match status" value="2"/>
</dbReference>
<proteinExistence type="predicted"/>
<sequence>MQRTTFTADLRRAASGVLTTALMAAGAVTLAPSAQAATGQTGQQAATEQRPAATNGTKAAQGAAAARSTQVTLGNYTGHGLTKTWEKLDHGCWTKDMLPPDYIPNGRVPSWASESCGFATGTEGRAVYAIAGGGEISLHWNNPYVGSNSYSCFVPDGYTCSRTGGSGDNAQVRFDVRPKSQLTQARTTAAVPGATAARSTTVSLTNNSGTLLTRAGSNLHWGVWSDGLLPPSMVQPGVTAKWGSESEGLMTGTEGEVTFDVAGSSNRLRVYWNNPYWGSNSYSCSAPAGYKCTQQGGTGDNAAVSFTLSRA</sequence>
<reference evidence="3" key="1">
    <citation type="submission" date="2022-04" db="EMBL/GenBank/DDBJ databases">
        <title>Systematic whole-genome sequencing reveals an unexpected diversity among actinomycetoma pathogens and provides insights into their antibacterial susceptibilities.</title>
        <authorList>
            <person name="Watson A.K."/>
            <person name="Kepplinger B."/>
            <person name="Bakhiet S.M."/>
            <person name="Mhmoud N.A."/>
            <person name="Chapman J."/>
            <person name="Allenby N."/>
            <person name="Mickiewicz K."/>
            <person name="Goodfellow M."/>
            <person name="Fahal A.H."/>
            <person name="Errington J."/>
        </authorList>
    </citation>
    <scope>NUCLEOTIDE SEQUENCE</scope>
    <source>
        <strain evidence="3">SD 504</strain>
    </source>
</reference>
<feature type="signal peptide" evidence="2">
    <location>
        <begin position="1"/>
        <end position="36"/>
    </location>
</feature>
<evidence type="ECO:0000256" key="1">
    <source>
        <dbReference type="SAM" id="MobiDB-lite"/>
    </source>
</evidence>
<organism evidence="3 4">
    <name type="scientific">Streptomyces sudanensis</name>
    <dbReference type="NCBI Taxonomy" id="436397"/>
    <lineage>
        <taxon>Bacteria</taxon>
        <taxon>Bacillati</taxon>
        <taxon>Actinomycetota</taxon>
        <taxon>Actinomycetes</taxon>
        <taxon>Kitasatosporales</taxon>
        <taxon>Streptomycetaceae</taxon>
        <taxon>Streptomyces</taxon>
    </lineage>
</organism>
<feature type="chain" id="PRO_5047272580" evidence="2">
    <location>
        <begin position="37"/>
        <end position="311"/>
    </location>
</feature>
<name>A0ABY4TF36_9ACTN</name>
<dbReference type="RefSeq" id="WP_078571988.1">
    <property type="nucleotide sequence ID" value="NZ_CP095474.1"/>
</dbReference>
<accession>A0ABY4TF36</accession>
<keyword evidence="4" id="KW-1185">Reference proteome</keyword>
<gene>
    <name evidence="3" type="ORF">MW084_18250</name>
</gene>
<evidence type="ECO:0000313" key="4">
    <source>
        <dbReference type="Proteomes" id="UP001056383"/>
    </source>
</evidence>
<protein>
    <submittedName>
        <fullName evidence="3">Aegerolysin family protein</fullName>
    </submittedName>
</protein>
<keyword evidence="2" id="KW-0732">Signal</keyword>
<feature type="region of interest" description="Disordered" evidence="1">
    <location>
        <begin position="39"/>
        <end position="64"/>
    </location>
</feature>